<dbReference type="Gramene" id="TraesNOR4B03G02417090.1">
    <property type="protein sequence ID" value="TraesNOR4B03G02417090.1"/>
    <property type="gene ID" value="TraesNOR4B03G02417090"/>
</dbReference>
<dbReference type="Gramene" id="TraesLAC4B03G02352320.1">
    <property type="protein sequence ID" value="TraesLAC4B03G02352320.1"/>
    <property type="gene ID" value="TraesLAC4B03G02352320"/>
</dbReference>
<dbReference type="Gramene" id="TraesPARA_EIv1.0_1398220.1">
    <property type="protein sequence ID" value="TraesPARA_EIv1.0_1398220.1.CDS"/>
    <property type="gene ID" value="TraesPARA_EIv1.0_1398220"/>
</dbReference>
<accession>A0A3B6IZ03</accession>
<dbReference type="OrthoDB" id="668456at2759"/>
<dbReference type="Proteomes" id="UP000019116">
    <property type="component" value="Chromosome 4B"/>
</dbReference>
<dbReference type="Gramene" id="TraesJUL4B03G02417980.1">
    <property type="protein sequence ID" value="TraesJUL4B03G02417980.1"/>
    <property type="gene ID" value="TraesJUL4B03G02417980"/>
</dbReference>
<dbReference type="Gramene" id="TraesSTA4B03G02394120.2">
    <property type="protein sequence ID" value="TraesSTA4B03G02394120.2"/>
    <property type="gene ID" value="TraesSTA4B03G02394120"/>
</dbReference>
<evidence type="ECO:0008006" key="4">
    <source>
        <dbReference type="Google" id="ProtNLM"/>
    </source>
</evidence>
<dbReference type="Gramene" id="TraesARI4B03G02436610.2">
    <property type="protein sequence ID" value="TraesARI4B03G02436610.2"/>
    <property type="gene ID" value="TraesARI4B03G02436610"/>
</dbReference>
<reference evidence="2" key="1">
    <citation type="submission" date="2018-08" db="EMBL/GenBank/DDBJ databases">
        <authorList>
            <person name="Rossello M."/>
        </authorList>
    </citation>
    <scope>NUCLEOTIDE SEQUENCE [LARGE SCALE GENOMIC DNA]</scope>
    <source>
        <strain evidence="2">cv. Chinese Spring</strain>
    </source>
</reference>
<organism evidence="2">
    <name type="scientific">Triticum aestivum</name>
    <name type="common">Wheat</name>
    <dbReference type="NCBI Taxonomy" id="4565"/>
    <lineage>
        <taxon>Eukaryota</taxon>
        <taxon>Viridiplantae</taxon>
        <taxon>Streptophyta</taxon>
        <taxon>Embryophyta</taxon>
        <taxon>Tracheophyta</taxon>
        <taxon>Spermatophyta</taxon>
        <taxon>Magnoliopsida</taxon>
        <taxon>Liliopsida</taxon>
        <taxon>Poales</taxon>
        <taxon>Poaceae</taxon>
        <taxon>BOP clade</taxon>
        <taxon>Pooideae</taxon>
        <taxon>Triticodae</taxon>
        <taxon>Triticeae</taxon>
        <taxon>Triticinae</taxon>
        <taxon>Triticum</taxon>
    </lineage>
</organism>
<dbReference type="Gramene" id="TraesMAC4B03G02398920.2">
    <property type="protein sequence ID" value="TraesMAC4B03G02398920.2"/>
    <property type="gene ID" value="TraesMAC4B03G02398920"/>
</dbReference>
<dbReference type="Gramene" id="TraesCLE_scaffold_020915_01G000200.1">
    <property type="protein sequence ID" value="TraesCLE_scaffold_020915_01G000200.1"/>
    <property type="gene ID" value="TraesCLE_scaffold_020915_01G000200"/>
</dbReference>
<feature type="compositionally biased region" description="Low complexity" evidence="1">
    <location>
        <begin position="159"/>
        <end position="176"/>
    </location>
</feature>
<gene>
    <name evidence="2" type="primary">LOC123093818</name>
</gene>
<dbReference type="Gramene" id="TraesCS4B03G0919900.2">
    <property type="protein sequence ID" value="TraesCS4B03G0919900.2.CDS"/>
    <property type="gene ID" value="TraesCS4B03G0919900"/>
</dbReference>
<dbReference type="AlphaFoldDB" id="A0A3B6IZ03"/>
<feature type="compositionally biased region" description="Basic and acidic residues" evidence="1">
    <location>
        <begin position="284"/>
        <end position="296"/>
    </location>
</feature>
<dbReference type="PANTHER" id="PTHR33623">
    <property type="entry name" value="OS04G0572500 PROTEIN"/>
    <property type="match status" value="1"/>
</dbReference>
<dbReference type="GeneID" id="123093818"/>
<feature type="region of interest" description="Disordered" evidence="1">
    <location>
        <begin position="282"/>
        <end position="312"/>
    </location>
</feature>
<dbReference type="EnsemblPlants" id="TraesCS4B02G354300.1">
    <property type="protein sequence ID" value="TraesCS4B02G354300.1"/>
    <property type="gene ID" value="TraesCS4B02G354300"/>
</dbReference>
<keyword evidence="3" id="KW-1185">Reference proteome</keyword>
<dbReference type="Gramene" id="TraesROB_scaffold_012844_01G000500.1">
    <property type="protein sequence ID" value="TraesROB_scaffold_012844_01G000500.1"/>
    <property type="gene ID" value="TraesROB_scaffold_012844_01G000500"/>
</dbReference>
<proteinExistence type="predicted"/>
<feature type="compositionally biased region" description="Low complexity" evidence="1">
    <location>
        <begin position="297"/>
        <end position="308"/>
    </location>
</feature>
<reference evidence="2" key="2">
    <citation type="submission" date="2018-10" db="UniProtKB">
        <authorList>
            <consortium name="EnsemblPlants"/>
        </authorList>
    </citation>
    <scope>IDENTIFICATION</scope>
</reference>
<dbReference type="Gramene" id="TraesRN4B0100952400.2">
    <property type="protein sequence ID" value="TraesRN4B0100952400.2"/>
    <property type="gene ID" value="TraesRN4B0100952400"/>
</dbReference>
<feature type="region of interest" description="Disordered" evidence="1">
    <location>
        <begin position="127"/>
        <end position="245"/>
    </location>
</feature>
<sequence length="470" mass="50662">MGAAAPLTLRDFLEMACESSCSDGFRSYPRRLLPCPVPSCDDGVQAKIKAETAPVRLLIEADLRRSPSRTLSSLLFPRSPRSLAAISRLSRTLSRRLVFWRRHPGDDGSERDSLGLPSPVVSSCCASEYAESDAEAPGPPPVDAAEEKPASKPSPSPSPSSSSGSVDADDGPAAAGAKHKEQLTHGGDAVGSTEEEKQQLSPVSVMDFPFLHHHHDDDGDETSDPGTCSPATPFQHCLPDDPQRTLRSNKAQAQELLLLHKIRRLDGLAHAVGPVDLEAQFGTESDRQSAESDDTHTQTSNSSSTSADHGVAATWSPRCWSGADREAERGPDVPRRLLARLLKDDDDDGTAVTSGATERLLLDFFEEGLDRRRASEAGPVIGASRPSDHESALVRAARDWVQGARTRWGAEDVLYAGEAALADMDRGRRWVRAGEEEREVCAALEGLMMDALVAELVCDLALAARRRRTL</sequence>
<evidence type="ECO:0000313" key="2">
    <source>
        <dbReference type="EnsemblPlants" id="TraesCS4B02G354300.1"/>
    </source>
</evidence>
<dbReference type="Gramene" id="TraesWEE_scaffold_012163_01G000200.1">
    <property type="protein sequence ID" value="TraesWEE_scaffold_012163_01G000200.1"/>
    <property type="gene ID" value="TraesWEE_scaffold_012163_01G000200"/>
</dbReference>
<dbReference type="Gramene" id="TraesCAD_scaffold_011000_01G000500.1">
    <property type="protein sequence ID" value="TraesCAD_scaffold_011000_01G000500.1"/>
    <property type="gene ID" value="TraesCAD_scaffold_011000_01G000500"/>
</dbReference>
<dbReference type="RefSeq" id="XP_044371807.1">
    <property type="nucleotide sequence ID" value="XM_044515872.1"/>
</dbReference>
<name>A0A3B6IZ03_WHEAT</name>
<dbReference type="OMA" id="EESPECH"/>
<dbReference type="Gramene" id="TraesCS4B02G354300.1">
    <property type="protein sequence ID" value="TraesCS4B02G354300.1"/>
    <property type="gene ID" value="TraesCS4B02G354300"/>
</dbReference>
<dbReference type="PANTHER" id="PTHR33623:SF4">
    <property type="entry name" value="DUF4378 DOMAIN-CONTAINING PROTEIN"/>
    <property type="match status" value="1"/>
</dbReference>
<evidence type="ECO:0000256" key="1">
    <source>
        <dbReference type="SAM" id="MobiDB-lite"/>
    </source>
</evidence>
<evidence type="ECO:0000313" key="3">
    <source>
        <dbReference type="Proteomes" id="UP000019116"/>
    </source>
</evidence>
<protein>
    <recommendedName>
        <fullName evidence="4">DUF4378 domain-containing protein</fullName>
    </recommendedName>
</protein>